<name>A0A0C1QUY2_9CYAN</name>
<dbReference type="Gene3D" id="1.25.40.10">
    <property type="entry name" value="Tetratricopeptide repeat domain"/>
    <property type="match status" value="2"/>
</dbReference>
<feature type="repeat" description="TPR" evidence="1">
    <location>
        <begin position="94"/>
        <end position="127"/>
    </location>
</feature>
<evidence type="ECO:0000313" key="2">
    <source>
        <dbReference type="EMBL" id="KIE07603.1"/>
    </source>
</evidence>
<dbReference type="Pfam" id="PF00515">
    <property type="entry name" value="TPR_1"/>
    <property type="match status" value="1"/>
</dbReference>
<dbReference type="SMART" id="SM00028">
    <property type="entry name" value="TPR"/>
    <property type="match status" value="3"/>
</dbReference>
<dbReference type="Pfam" id="PF13181">
    <property type="entry name" value="TPR_8"/>
    <property type="match status" value="1"/>
</dbReference>
<dbReference type="AlphaFoldDB" id="A0A0C1QUY2"/>
<organism evidence="2">
    <name type="scientific">Tolypothrix bouteillei VB521301</name>
    <dbReference type="NCBI Taxonomy" id="1479485"/>
    <lineage>
        <taxon>Bacteria</taxon>
        <taxon>Bacillati</taxon>
        <taxon>Cyanobacteriota</taxon>
        <taxon>Cyanophyceae</taxon>
        <taxon>Nostocales</taxon>
        <taxon>Tolypothrichaceae</taxon>
        <taxon>Tolypothrix</taxon>
    </lineage>
</organism>
<reference evidence="2" key="1">
    <citation type="journal article" date="2015" name="Genome Announc.">
        <title>Draft Genome Sequence of Tolypothrix boutellei Strain VB521301.</title>
        <authorList>
            <person name="Chandrababunaidu M.M."/>
            <person name="Singh D."/>
            <person name="Sen D."/>
            <person name="Bhan S."/>
            <person name="Das S."/>
            <person name="Gupta A."/>
            <person name="Adhikary S.P."/>
            <person name="Tripathy S."/>
        </authorList>
    </citation>
    <scope>NUCLEOTIDE SEQUENCE</scope>
    <source>
        <strain evidence="2">VB521301</strain>
    </source>
</reference>
<evidence type="ECO:0000256" key="1">
    <source>
        <dbReference type="PROSITE-ProRule" id="PRU00339"/>
    </source>
</evidence>
<dbReference type="GO" id="GO:0097363">
    <property type="term" value="F:protein O-acetylglucosaminyltransferase activity"/>
    <property type="evidence" value="ECO:0007669"/>
    <property type="project" value="TreeGrafter"/>
</dbReference>
<dbReference type="PROSITE" id="PS50293">
    <property type="entry name" value="TPR_REGION"/>
    <property type="match status" value="1"/>
</dbReference>
<dbReference type="GO" id="GO:0006493">
    <property type="term" value="P:protein O-linked glycosylation"/>
    <property type="evidence" value="ECO:0007669"/>
    <property type="project" value="InterPro"/>
</dbReference>
<dbReference type="PANTHER" id="PTHR44366">
    <property type="entry name" value="UDP-N-ACETYLGLUCOSAMINE--PEPTIDE N-ACETYLGLUCOSAMINYLTRANSFERASE 110 KDA SUBUNIT"/>
    <property type="match status" value="1"/>
</dbReference>
<dbReference type="PANTHER" id="PTHR44366:SF1">
    <property type="entry name" value="UDP-N-ACETYLGLUCOSAMINE--PEPTIDE N-ACETYLGLUCOSAMINYLTRANSFERASE 110 KDA SUBUNIT"/>
    <property type="match status" value="1"/>
</dbReference>
<sequence length="141" mass="16124">MNTTTVLESELNALIQLAINKYQSGQLDEAESIYRSIYEQLIQNKFENKISKDSLKKLHRVIILNFGDILQTQGKLTEATQVYQQYLKIDQTFADVYNNLGNIFQVQGQLESAKECYEKAIEIKPSLAEAYNNLGIILSEQ</sequence>
<feature type="non-terminal residue" evidence="2">
    <location>
        <position position="141"/>
    </location>
</feature>
<dbReference type="PROSITE" id="PS50005">
    <property type="entry name" value="TPR"/>
    <property type="match status" value="1"/>
</dbReference>
<dbReference type="InterPro" id="IPR011990">
    <property type="entry name" value="TPR-like_helical_dom_sf"/>
</dbReference>
<dbReference type="SUPFAM" id="SSF48452">
    <property type="entry name" value="TPR-like"/>
    <property type="match status" value="1"/>
</dbReference>
<dbReference type="STRING" id="1479485.DA73_0241900"/>
<proteinExistence type="predicted"/>
<dbReference type="EMBL" id="JHEG02000059">
    <property type="protein sequence ID" value="KIE07603.1"/>
    <property type="molecule type" value="Genomic_DNA"/>
</dbReference>
<dbReference type="InterPro" id="IPR037919">
    <property type="entry name" value="OGT"/>
</dbReference>
<comment type="caution">
    <text evidence="2">The sequence shown here is derived from an EMBL/GenBank/DDBJ whole genome shotgun (WGS) entry which is preliminary data.</text>
</comment>
<protein>
    <submittedName>
        <fullName evidence="2">Uncharacterized protein</fullName>
    </submittedName>
</protein>
<dbReference type="OrthoDB" id="485389at2"/>
<gene>
    <name evidence="2" type="ORF">DA73_0241900</name>
</gene>
<keyword evidence="1" id="KW-0802">TPR repeat</keyword>
<dbReference type="InterPro" id="IPR019734">
    <property type="entry name" value="TPR_rpt"/>
</dbReference>
<accession>A0A0C1QUY2</accession>